<comment type="caution">
    <text evidence="2">The sequence shown here is derived from an EMBL/GenBank/DDBJ whole genome shotgun (WGS) entry which is preliminary data.</text>
</comment>
<sequence length="148" mass="15884">MFPPASERLPRRCSRHRLHPRSSIGRTAGCRPGCPVAGWNGPTGLAIRMAKAAFWSLGHRLASSSPPSAAESMKASIGHMTPSHLALLVCLVVMLLAVCMATASPAFHDRVRRGGFYKCTLLPEQPDSGQTARPLVDQRGLCLLRVCG</sequence>
<dbReference type="EMBL" id="CAAALY010251327">
    <property type="protein sequence ID" value="VEL36066.1"/>
    <property type="molecule type" value="Genomic_DNA"/>
</dbReference>
<keyword evidence="1" id="KW-0812">Transmembrane</keyword>
<gene>
    <name evidence="2" type="ORF">PXEA_LOCUS29506</name>
</gene>
<protein>
    <submittedName>
        <fullName evidence="2">Uncharacterized protein</fullName>
    </submittedName>
</protein>
<evidence type="ECO:0000313" key="3">
    <source>
        <dbReference type="Proteomes" id="UP000784294"/>
    </source>
</evidence>
<dbReference type="AlphaFoldDB" id="A0A448XG76"/>
<keyword evidence="1" id="KW-0472">Membrane</keyword>
<keyword evidence="1" id="KW-1133">Transmembrane helix</keyword>
<reference evidence="2" key="1">
    <citation type="submission" date="2018-11" db="EMBL/GenBank/DDBJ databases">
        <authorList>
            <consortium name="Pathogen Informatics"/>
        </authorList>
    </citation>
    <scope>NUCLEOTIDE SEQUENCE</scope>
</reference>
<organism evidence="2 3">
    <name type="scientific">Protopolystoma xenopodis</name>
    <dbReference type="NCBI Taxonomy" id="117903"/>
    <lineage>
        <taxon>Eukaryota</taxon>
        <taxon>Metazoa</taxon>
        <taxon>Spiralia</taxon>
        <taxon>Lophotrochozoa</taxon>
        <taxon>Platyhelminthes</taxon>
        <taxon>Monogenea</taxon>
        <taxon>Polyopisthocotylea</taxon>
        <taxon>Polystomatidea</taxon>
        <taxon>Polystomatidae</taxon>
        <taxon>Protopolystoma</taxon>
    </lineage>
</organism>
<accession>A0A448XG76</accession>
<keyword evidence="3" id="KW-1185">Reference proteome</keyword>
<proteinExistence type="predicted"/>
<evidence type="ECO:0000313" key="2">
    <source>
        <dbReference type="EMBL" id="VEL36066.1"/>
    </source>
</evidence>
<dbReference type="Proteomes" id="UP000784294">
    <property type="component" value="Unassembled WGS sequence"/>
</dbReference>
<feature type="transmembrane region" description="Helical" evidence="1">
    <location>
        <begin position="83"/>
        <end position="103"/>
    </location>
</feature>
<evidence type="ECO:0000256" key="1">
    <source>
        <dbReference type="SAM" id="Phobius"/>
    </source>
</evidence>
<name>A0A448XG76_9PLAT</name>